<feature type="region of interest" description="Disordered" evidence="7">
    <location>
        <begin position="221"/>
        <end position="249"/>
    </location>
</feature>
<feature type="compositionally biased region" description="Low complexity" evidence="7">
    <location>
        <begin position="103"/>
        <end position="135"/>
    </location>
</feature>
<evidence type="ECO:0000313" key="10">
    <source>
        <dbReference type="Proteomes" id="UP000247409"/>
    </source>
</evidence>
<evidence type="ECO:0000256" key="1">
    <source>
        <dbReference type="ARBA" id="ARBA00004123"/>
    </source>
</evidence>
<dbReference type="CDD" id="cd00086">
    <property type="entry name" value="homeodomain"/>
    <property type="match status" value="1"/>
</dbReference>
<feature type="compositionally biased region" description="Low complexity" evidence="7">
    <location>
        <begin position="672"/>
        <end position="687"/>
    </location>
</feature>
<dbReference type="InterPro" id="IPR001356">
    <property type="entry name" value="HD"/>
</dbReference>
<evidence type="ECO:0000256" key="6">
    <source>
        <dbReference type="RuleBase" id="RU000682"/>
    </source>
</evidence>
<evidence type="ECO:0000256" key="5">
    <source>
        <dbReference type="PROSITE-ProRule" id="PRU00108"/>
    </source>
</evidence>
<dbReference type="PANTHER" id="PTHR24208">
    <property type="entry name" value="LIM/HOMEOBOX PROTEIN LHX"/>
    <property type="match status" value="1"/>
</dbReference>
<feature type="compositionally biased region" description="Polar residues" evidence="7">
    <location>
        <begin position="221"/>
        <end position="234"/>
    </location>
</feature>
<keyword evidence="2 5" id="KW-0238">DNA-binding</keyword>
<keyword evidence="3 5" id="KW-0371">Homeobox</keyword>
<dbReference type="PROSITE" id="PS50071">
    <property type="entry name" value="HOMEOBOX_2"/>
    <property type="match status" value="1"/>
</dbReference>
<dbReference type="SMART" id="SM00389">
    <property type="entry name" value="HOX"/>
    <property type="match status" value="1"/>
</dbReference>
<dbReference type="SUPFAM" id="SSF46689">
    <property type="entry name" value="Homeodomain-like"/>
    <property type="match status" value="1"/>
</dbReference>
<gene>
    <name evidence="9" type="ORF">BWQ96_01790</name>
</gene>
<dbReference type="InterPro" id="IPR050453">
    <property type="entry name" value="LIM_Homeobox_TF"/>
</dbReference>
<dbReference type="GO" id="GO:0000977">
    <property type="term" value="F:RNA polymerase II transcription regulatory region sequence-specific DNA binding"/>
    <property type="evidence" value="ECO:0007669"/>
    <property type="project" value="TreeGrafter"/>
</dbReference>
<feature type="compositionally biased region" description="Low complexity" evidence="7">
    <location>
        <begin position="27"/>
        <end position="59"/>
    </location>
</feature>
<feature type="compositionally biased region" description="Basic and acidic residues" evidence="7">
    <location>
        <begin position="169"/>
        <end position="184"/>
    </location>
</feature>
<feature type="compositionally biased region" description="Basic and acidic residues" evidence="7">
    <location>
        <begin position="371"/>
        <end position="384"/>
    </location>
</feature>
<feature type="region of interest" description="Disordered" evidence="7">
    <location>
        <begin position="658"/>
        <end position="693"/>
    </location>
</feature>
<keyword evidence="10" id="KW-1185">Reference proteome</keyword>
<feature type="compositionally biased region" description="Basic residues" evidence="7">
    <location>
        <begin position="60"/>
        <end position="73"/>
    </location>
</feature>
<dbReference type="Gene3D" id="1.10.10.60">
    <property type="entry name" value="Homeodomain-like"/>
    <property type="match status" value="1"/>
</dbReference>
<feature type="compositionally biased region" description="Low complexity" evidence="7">
    <location>
        <begin position="157"/>
        <end position="168"/>
    </location>
</feature>
<feature type="region of interest" description="Disordered" evidence="7">
    <location>
        <begin position="351"/>
        <end position="384"/>
    </location>
</feature>
<organism evidence="9 10">
    <name type="scientific">Gracilariopsis chorda</name>
    <dbReference type="NCBI Taxonomy" id="448386"/>
    <lineage>
        <taxon>Eukaryota</taxon>
        <taxon>Rhodophyta</taxon>
        <taxon>Florideophyceae</taxon>
        <taxon>Rhodymeniophycidae</taxon>
        <taxon>Gracilariales</taxon>
        <taxon>Gracilariaceae</taxon>
        <taxon>Gracilariopsis</taxon>
    </lineage>
</organism>
<feature type="region of interest" description="Disordered" evidence="7">
    <location>
        <begin position="27"/>
        <end position="194"/>
    </location>
</feature>
<comment type="caution">
    <text evidence="9">The sequence shown here is derived from an EMBL/GenBank/DDBJ whole genome shotgun (WGS) entry which is preliminary data.</text>
</comment>
<feature type="domain" description="Homeobox" evidence="8">
    <location>
        <begin position="376"/>
        <end position="436"/>
    </location>
</feature>
<dbReference type="AlphaFoldDB" id="A0A2V3J4N2"/>
<dbReference type="PANTHER" id="PTHR24208:SF166">
    <property type="entry name" value="LIM HOMEOBOX TRANSCRIPTION FACTOR 1 ALPHA, ISOFORM B"/>
    <property type="match status" value="1"/>
</dbReference>
<reference evidence="9 10" key="1">
    <citation type="journal article" date="2018" name="Mol. Biol. Evol.">
        <title>Analysis of the draft genome of the red seaweed Gracilariopsis chorda provides insights into genome size evolution in Rhodophyta.</title>
        <authorList>
            <person name="Lee J."/>
            <person name="Yang E.C."/>
            <person name="Graf L."/>
            <person name="Yang J.H."/>
            <person name="Qiu H."/>
            <person name="Zel Zion U."/>
            <person name="Chan C.X."/>
            <person name="Stephens T.G."/>
            <person name="Weber A.P.M."/>
            <person name="Boo G.H."/>
            <person name="Boo S.M."/>
            <person name="Kim K.M."/>
            <person name="Shin Y."/>
            <person name="Jung M."/>
            <person name="Lee S.J."/>
            <person name="Yim H.S."/>
            <person name="Lee J.H."/>
            <person name="Bhattacharya D."/>
            <person name="Yoon H.S."/>
        </authorList>
    </citation>
    <scope>NUCLEOTIDE SEQUENCE [LARGE SCALE GENOMIC DNA]</scope>
    <source>
        <strain evidence="9 10">SKKU-2015</strain>
        <tissue evidence="9">Whole body</tissue>
    </source>
</reference>
<evidence type="ECO:0000256" key="2">
    <source>
        <dbReference type="ARBA" id="ARBA00023125"/>
    </source>
</evidence>
<evidence type="ECO:0000256" key="7">
    <source>
        <dbReference type="SAM" id="MobiDB-lite"/>
    </source>
</evidence>
<sequence>MDVPIVAASVAAAAVASPSLPFDSAAEEPAAHLAAQHAALSPPSTPPASAAPAAPAARALHTHHDHSPPPHHPRLPDLNAASHPQLLLPHPDADHVEPQPAGEPAVPLQQQQQHPEQEQPPVEEQPLEKQPQMPHSQEEHPQEQQPQEHQQHEEQPQPEQSQQQQPVEHQLEHEHPTHHPEHVQPHSISPHSTLQDIAGGLQHDLQAVAQQAVAVKTQPQQSIQQLAEQPSQQPMDYAEPAATEPDHTQQTLIHDADPQNQPAHAAQQIVHTVATVMPQLSHTPDVHGVHKPEPQLETESALATAQSAQIIAASAPYPTASIPIPTSASTAVQDLVINKVPDGDHVRAAAEYSTKPQQQPLHHTAPVHSRRAADRSKRGSERYHASGEQLKTLIAAFEQDPTPSAGTLNYLSASIAMPMHNLVLWFKNRRARHKRTHANQSSRGGKRSYVKSGIYSRNKRTKQSQHHPAPSNMHTGALTLPLSHGLSTLAPATVPASSTGMTQGGETKGITIADAKRDFEDLIKTGAPHPSQMKRPRFVGIAELLGEENPCHSWTAEECHRRCVAFFDRTTNNVFPEQSKLVEEVSSVFFLSELQSGFTLTSTMQPLETTVAVLDGIVDRLPSDGPRLSSGSRVIMREFLAQVRTGNAMHLLLAEATPEAGETVPDGEDTEAAAVPPAEPPATEQQVMGNQSE</sequence>
<dbReference type="Pfam" id="PF00046">
    <property type="entry name" value="Homeodomain"/>
    <property type="match status" value="1"/>
</dbReference>
<feature type="DNA-binding region" description="Homeobox" evidence="5">
    <location>
        <begin position="378"/>
        <end position="437"/>
    </location>
</feature>
<dbReference type="GO" id="GO:0000981">
    <property type="term" value="F:DNA-binding transcription factor activity, RNA polymerase II-specific"/>
    <property type="evidence" value="ECO:0007669"/>
    <property type="project" value="TreeGrafter"/>
</dbReference>
<name>A0A2V3J4N2_9FLOR</name>
<evidence type="ECO:0000256" key="4">
    <source>
        <dbReference type="ARBA" id="ARBA00023242"/>
    </source>
</evidence>
<comment type="subcellular location">
    <subcellularLocation>
        <location evidence="1 5 6">Nucleus</location>
    </subcellularLocation>
</comment>
<feature type="region of interest" description="Disordered" evidence="7">
    <location>
        <begin position="457"/>
        <end position="479"/>
    </location>
</feature>
<evidence type="ECO:0000259" key="8">
    <source>
        <dbReference type="PROSITE" id="PS50071"/>
    </source>
</evidence>
<keyword evidence="4 5" id="KW-0539">Nucleus</keyword>
<accession>A0A2V3J4N2</accession>
<proteinExistence type="predicted"/>
<dbReference type="GO" id="GO:0005634">
    <property type="term" value="C:nucleus"/>
    <property type="evidence" value="ECO:0007669"/>
    <property type="project" value="UniProtKB-SubCell"/>
</dbReference>
<dbReference type="InterPro" id="IPR009057">
    <property type="entry name" value="Homeodomain-like_sf"/>
</dbReference>
<evidence type="ECO:0000313" key="9">
    <source>
        <dbReference type="EMBL" id="PXF48330.1"/>
    </source>
</evidence>
<dbReference type="OrthoDB" id="6159439at2759"/>
<dbReference type="Proteomes" id="UP000247409">
    <property type="component" value="Unassembled WGS sequence"/>
</dbReference>
<protein>
    <submittedName>
        <fullName evidence="9">Homeobox protein HD-5</fullName>
    </submittedName>
</protein>
<evidence type="ECO:0000256" key="3">
    <source>
        <dbReference type="ARBA" id="ARBA00023155"/>
    </source>
</evidence>
<dbReference type="EMBL" id="NBIV01000014">
    <property type="protein sequence ID" value="PXF48330.1"/>
    <property type="molecule type" value="Genomic_DNA"/>
</dbReference>